<dbReference type="RefSeq" id="WP_206581527.1">
    <property type="nucleotide sequence ID" value="NZ_JAFJZZ010000001.1"/>
</dbReference>
<accession>A0A939IG70</accession>
<keyword evidence="2" id="KW-1185">Reference proteome</keyword>
<evidence type="ECO:0000313" key="2">
    <source>
        <dbReference type="Proteomes" id="UP000664545"/>
    </source>
</evidence>
<organism evidence="1 2">
    <name type="scientific">Clostridium aminobutyricum</name>
    <dbReference type="NCBI Taxonomy" id="33953"/>
    <lineage>
        <taxon>Bacteria</taxon>
        <taxon>Bacillati</taxon>
        <taxon>Bacillota</taxon>
        <taxon>Clostridia</taxon>
        <taxon>Eubacteriales</taxon>
        <taxon>Clostridiaceae</taxon>
        <taxon>Clostridium</taxon>
    </lineage>
</organism>
<sequence length="219" mass="26434">MKRRNSKYNKSYYWEELLGREDVWKDMLVPPDKMSEPVFINACLIDKDSGLIDNNWACYPDANALLGFIKYVFLPTVSYYMINTEREDIYTPVSSFEEFLDYIKESSWEDKHQMVDFAWELDGFWDMEQQESLHSVRQFCRKFNAFWSGKEVEWSIQIFFDTYEVGGYIKELIWCEELFKEDVGLSFQQLDDFCRRFYQESVNKHFFVRFLNNCIGCLL</sequence>
<reference evidence="1" key="1">
    <citation type="submission" date="2021-02" db="EMBL/GenBank/DDBJ databases">
        <title>Abyssanaerobacter marinus gen.nov., sp., nov, anaerobic bacterium isolated from the Onnuri vent field of Indian Ocean and suggestion of Mogibacteriaceae fam. nov., and proposal of reclassification of ambiguous this family's genus member.</title>
        <authorList>
            <person name="Kim Y.J."/>
            <person name="Yang J.-A."/>
        </authorList>
    </citation>
    <scope>NUCLEOTIDE SEQUENCE</scope>
    <source>
        <strain evidence="1">DSM 2634</strain>
    </source>
</reference>
<name>A0A939IG70_CLOAM</name>
<evidence type="ECO:0000313" key="1">
    <source>
        <dbReference type="EMBL" id="MBN7772750.1"/>
    </source>
</evidence>
<gene>
    <name evidence="1" type="ORF">JYB65_05185</name>
</gene>
<proteinExistence type="predicted"/>
<protein>
    <submittedName>
        <fullName evidence="1">Uncharacterized protein</fullName>
    </submittedName>
</protein>
<comment type="caution">
    <text evidence="1">The sequence shown here is derived from an EMBL/GenBank/DDBJ whole genome shotgun (WGS) entry which is preliminary data.</text>
</comment>
<dbReference type="EMBL" id="JAFJZZ010000001">
    <property type="protein sequence ID" value="MBN7772750.1"/>
    <property type="molecule type" value="Genomic_DNA"/>
</dbReference>
<dbReference type="AlphaFoldDB" id="A0A939IG70"/>
<dbReference type="Proteomes" id="UP000664545">
    <property type="component" value="Unassembled WGS sequence"/>
</dbReference>